<dbReference type="Proteomes" id="UP000451233">
    <property type="component" value="Unassembled WGS sequence"/>
</dbReference>
<gene>
    <name evidence="2" type="ORF">GS398_04915</name>
</gene>
<keyword evidence="1" id="KW-0732">Signal</keyword>
<evidence type="ECO:0000313" key="2">
    <source>
        <dbReference type="EMBL" id="MXV14629.1"/>
    </source>
</evidence>
<sequence>MKRMIKIFLVAAMLPAGDLFAQELYVSTEPASNMPRGGLGIRLMNEGMFGSEIRTRTGLELMTGVTKNLMVHASAYLSDYYRKQQRLEAVSFYAKYRFLSADRVQRHTRSAVFGRYTSSKNLMVNDDISLEGDNTGIQGGLIVTQLLHKLALSASASYTRMLDVNDTHHALHGYPSESIGYTFSSGYLVFPRVYKDYKQTNMNLYLEFLGKSNPGKNQHLMDVAPAVQFIFGSKVRVDASRQLQLWNNMRRTVKNKYLVRVEYNLYNIF</sequence>
<protein>
    <recommendedName>
        <fullName evidence="4">DUF3316 domain-containing protein</fullName>
    </recommendedName>
</protein>
<organism evidence="2 3">
    <name type="scientific">Hufsiella ginkgonis</name>
    <dbReference type="NCBI Taxonomy" id="2695274"/>
    <lineage>
        <taxon>Bacteria</taxon>
        <taxon>Pseudomonadati</taxon>
        <taxon>Bacteroidota</taxon>
        <taxon>Sphingobacteriia</taxon>
        <taxon>Sphingobacteriales</taxon>
        <taxon>Sphingobacteriaceae</taxon>
        <taxon>Hufsiella</taxon>
    </lineage>
</organism>
<proteinExistence type="predicted"/>
<comment type="caution">
    <text evidence="2">The sequence shown here is derived from an EMBL/GenBank/DDBJ whole genome shotgun (WGS) entry which is preliminary data.</text>
</comment>
<name>A0A7K1XV34_9SPHI</name>
<dbReference type="RefSeq" id="WP_160905589.1">
    <property type="nucleotide sequence ID" value="NZ_WVHS01000001.1"/>
</dbReference>
<feature type="chain" id="PRO_5029607633" description="DUF3316 domain-containing protein" evidence="1">
    <location>
        <begin position="22"/>
        <end position="269"/>
    </location>
</feature>
<feature type="signal peptide" evidence="1">
    <location>
        <begin position="1"/>
        <end position="21"/>
    </location>
</feature>
<evidence type="ECO:0000256" key="1">
    <source>
        <dbReference type="SAM" id="SignalP"/>
    </source>
</evidence>
<keyword evidence="3" id="KW-1185">Reference proteome</keyword>
<reference evidence="2 3" key="1">
    <citation type="submission" date="2019-11" db="EMBL/GenBank/DDBJ databases">
        <title>Pedobacter sp. HMF7056 Genome sequencing and assembly.</title>
        <authorList>
            <person name="Kang H."/>
            <person name="Kim H."/>
            <person name="Joh K."/>
        </authorList>
    </citation>
    <scope>NUCLEOTIDE SEQUENCE [LARGE SCALE GENOMIC DNA]</scope>
    <source>
        <strain evidence="2 3">HMF7056</strain>
    </source>
</reference>
<dbReference type="EMBL" id="WVHS01000001">
    <property type="protein sequence ID" value="MXV14629.1"/>
    <property type="molecule type" value="Genomic_DNA"/>
</dbReference>
<evidence type="ECO:0008006" key="4">
    <source>
        <dbReference type="Google" id="ProtNLM"/>
    </source>
</evidence>
<evidence type="ECO:0000313" key="3">
    <source>
        <dbReference type="Proteomes" id="UP000451233"/>
    </source>
</evidence>
<dbReference type="AlphaFoldDB" id="A0A7K1XV34"/>
<accession>A0A7K1XV34</accession>